<feature type="chain" id="PRO_5042913175" evidence="1">
    <location>
        <begin position="18"/>
        <end position="220"/>
    </location>
</feature>
<feature type="signal peptide" evidence="1">
    <location>
        <begin position="1"/>
        <end position="17"/>
    </location>
</feature>
<name>A0AAN6JTI6_9BASI</name>
<reference evidence="2" key="1">
    <citation type="journal article" date="2023" name="PhytoFront">
        <title>Draft Genome Resources of Seven Strains of Tilletia horrida, Causal Agent of Kernel Smut of Rice.</title>
        <authorList>
            <person name="Khanal S."/>
            <person name="Antony Babu S."/>
            <person name="Zhou X.G."/>
        </authorList>
    </citation>
    <scope>NUCLEOTIDE SEQUENCE</scope>
    <source>
        <strain evidence="2">TX6</strain>
    </source>
</reference>
<dbReference type="AlphaFoldDB" id="A0AAN6JTI6"/>
<evidence type="ECO:0000313" key="3">
    <source>
        <dbReference type="Proteomes" id="UP001176517"/>
    </source>
</evidence>
<keyword evidence="1" id="KW-0732">Signal</keyword>
<keyword evidence="3" id="KW-1185">Reference proteome</keyword>
<comment type="caution">
    <text evidence="2">The sequence shown here is derived from an EMBL/GenBank/DDBJ whole genome shotgun (WGS) entry which is preliminary data.</text>
</comment>
<evidence type="ECO:0000313" key="2">
    <source>
        <dbReference type="EMBL" id="KAK0556862.1"/>
    </source>
</evidence>
<gene>
    <name evidence="2" type="ORF">OC846_000889</name>
</gene>
<dbReference type="EMBL" id="JAPDMZ010000010">
    <property type="protein sequence ID" value="KAK0556862.1"/>
    <property type="molecule type" value="Genomic_DNA"/>
</dbReference>
<proteinExistence type="predicted"/>
<sequence length="220" mass="23600">MHSKALFSLALAGFASAAKISCAPYYTGQFLAYNPDLETSVPAGFINGVVDAQGRKIVSIDNNGKSPAPMALTFFQCFSQFMRSGQTTDSGTTVTYGIVTGAKHVNKCITLSSVLKATGPTYTVSSDCKSTDTVANQLPQWFKLTEQPSSANPNVINRYLSIDGSPNTTSTLINYGYYSLKAYQSKKLSTQLNGKAVFLEYLWSPSDAGTDFTFGIGNPL</sequence>
<organism evidence="2 3">
    <name type="scientific">Tilletia horrida</name>
    <dbReference type="NCBI Taxonomy" id="155126"/>
    <lineage>
        <taxon>Eukaryota</taxon>
        <taxon>Fungi</taxon>
        <taxon>Dikarya</taxon>
        <taxon>Basidiomycota</taxon>
        <taxon>Ustilaginomycotina</taxon>
        <taxon>Exobasidiomycetes</taxon>
        <taxon>Tilletiales</taxon>
        <taxon>Tilletiaceae</taxon>
        <taxon>Tilletia</taxon>
    </lineage>
</organism>
<protein>
    <submittedName>
        <fullName evidence="2">Uncharacterized protein</fullName>
    </submittedName>
</protein>
<evidence type="ECO:0000256" key="1">
    <source>
        <dbReference type="SAM" id="SignalP"/>
    </source>
</evidence>
<accession>A0AAN6JTI6</accession>
<dbReference type="Proteomes" id="UP001176517">
    <property type="component" value="Unassembled WGS sequence"/>
</dbReference>